<organism evidence="1 2">
    <name type="scientific">Panagrolaimus sp. ES5</name>
    <dbReference type="NCBI Taxonomy" id="591445"/>
    <lineage>
        <taxon>Eukaryota</taxon>
        <taxon>Metazoa</taxon>
        <taxon>Ecdysozoa</taxon>
        <taxon>Nematoda</taxon>
        <taxon>Chromadorea</taxon>
        <taxon>Rhabditida</taxon>
        <taxon>Tylenchina</taxon>
        <taxon>Panagrolaimomorpha</taxon>
        <taxon>Panagrolaimoidea</taxon>
        <taxon>Panagrolaimidae</taxon>
        <taxon>Panagrolaimus</taxon>
    </lineage>
</organism>
<evidence type="ECO:0000313" key="2">
    <source>
        <dbReference type="WBParaSite" id="ES5_v2.g23888.t1"/>
    </source>
</evidence>
<sequence length="67" mass="7741">MKKFTKDRSSPSHLLSRLQKSAPNTPENQHSPRFYSPNNSAGKPRMNEIEPLRSWRTVIFFSHSDLG</sequence>
<dbReference type="WBParaSite" id="ES5_v2.g23888.t1">
    <property type="protein sequence ID" value="ES5_v2.g23888.t1"/>
    <property type="gene ID" value="ES5_v2.g23888"/>
</dbReference>
<accession>A0AC34G2N1</accession>
<evidence type="ECO:0000313" key="1">
    <source>
        <dbReference type="Proteomes" id="UP000887579"/>
    </source>
</evidence>
<protein>
    <submittedName>
        <fullName evidence="2">Uncharacterized protein</fullName>
    </submittedName>
</protein>
<dbReference type="Proteomes" id="UP000887579">
    <property type="component" value="Unplaced"/>
</dbReference>
<reference evidence="2" key="1">
    <citation type="submission" date="2022-11" db="UniProtKB">
        <authorList>
            <consortium name="WormBaseParasite"/>
        </authorList>
    </citation>
    <scope>IDENTIFICATION</scope>
</reference>
<proteinExistence type="predicted"/>
<name>A0AC34G2N1_9BILA</name>